<sequence length="125" mass="13747">MKELATRFLKIAAVYFVIAIVLGIIMGITKAFAYASVHAHLNLAGWVTLAIIGLIYRAYPQAAQNKLASWHFWLHNIGLPVMQGSLFLMLLTEVETFVVGTIIGSLVLGVGIFLFAINLWKNASE</sequence>
<protein>
    <submittedName>
        <fullName evidence="2">Cytochrome-c oxidase</fullName>
    </submittedName>
</protein>
<evidence type="ECO:0000256" key="1">
    <source>
        <dbReference type="SAM" id="Phobius"/>
    </source>
</evidence>
<name>A0ABY9TB56_BREBE</name>
<evidence type="ECO:0000313" key="3">
    <source>
        <dbReference type="Proteomes" id="UP001256827"/>
    </source>
</evidence>
<accession>A0ABY9TB56</accession>
<dbReference type="Proteomes" id="UP001256827">
    <property type="component" value="Chromosome"/>
</dbReference>
<keyword evidence="1" id="KW-0472">Membrane</keyword>
<dbReference type="RefSeq" id="WP_310772932.1">
    <property type="nucleotide sequence ID" value="NZ_CP134050.1"/>
</dbReference>
<feature type="transmembrane region" description="Helical" evidence="1">
    <location>
        <begin position="39"/>
        <end position="59"/>
    </location>
</feature>
<feature type="transmembrane region" description="Helical" evidence="1">
    <location>
        <begin position="12"/>
        <end position="33"/>
    </location>
</feature>
<dbReference type="EMBL" id="CP134050">
    <property type="protein sequence ID" value="WNC17333.1"/>
    <property type="molecule type" value="Genomic_DNA"/>
</dbReference>
<feature type="transmembrane region" description="Helical" evidence="1">
    <location>
        <begin position="71"/>
        <end position="91"/>
    </location>
</feature>
<feature type="transmembrane region" description="Helical" evidence="1">
    <location>
        <begin position="97"/>
        <end position="120"/>
    </location>
</feature>
<keyword evidence="1" id="KW-1133">Transmembrane helix</keyword>
<reference evidence="2 3" key="1">
    <citation type="submission" date="2023-09" db="EMBL/GenBank/DDBJ databases">
        <title>Complete Genome and Methylome dissection of Bacillus brevis NEB573 original source of BbsI restriction endonuclease.</title>
        <authorList>
            <person name="Fomenkov A."/>
            <person name="Roberts R.D."/>
        </authorList>
    </citation>
    <scope>NUCLEOTIDE SEQUENCE [LARGE SCALE GENOMIC DNA]</scope>
    <source>
        <strain evidence="2 3">NEB573</strain>
    </source>
</reference>
<dbReference type="Gene3D" id="1.20.210.10">
    <property type="entry name" value="Cytochrome c oxidase-like, subunit I domain"/>
    <property type="match status" value="1"/>
</dbReference>
<dbReference type="SUPFAM" id="SSF81442">
    <property type="entry name" value="Cytochrome c oxidase subunit I-like"/>
    <property type="match status" value="1"/>
</dbReference>
<keyword evidence="1" id="KW-0812">Transmembrane</keyword>
<dbReference type="InterPro" id="IPR036927">
    <property type="entry name" value="Cyt_c_oxase-like_su1_sf"/>
</dbReference>
<proteinExistence type="predicted"/>
<gene>
    <name evidence="2" type="ORF">RGB73_13795</name>
</gene>
<organism evidence="2 3">
    <name type="scientific">Brevibacillus brevis</name>
    <name type="common">Bacillus brevis</name>
    <dbReference type="NCBI Taxonomy" id="1393"/>
    <lineage>
        <taxon>Bacteria</taxon>
        <taxon>Bacillati</taxon>
        <taxon>Bacillota</taxon>
        <taxon>Bacilli</taxon>
        <taxon>Bacillales</taxon>
        <taxon>Paenibacillaceae</taxon>
        <taxon>Brevibacillus</taxon>
    </lineage>
</organism>
<evidence type="ECO:0000313" key="2">
    <source>
        <dbReference type="EMBL" id="WNC17333.1"/>
    </source>
</evidence>
<keyword evidence="3" id="KW-1185">Reference proteome</keyword>